<proteinExistence type="predicted"/>
<dbReference type="AlphaFoldDB" id="A0AAJ2WLR4"/>
<evidence type="ECO:0000313" key="2">
    <source>
        <dbReference type="EMBL" id="MDZ5765388.1"/>
    </source>
</evidence>
<feature type="region of interest" description="Disordered" evidence="1">
    <location>
        <begin position="36"/>
        <end position="56"/>
    </location>
</feature>
<dbReference type="RefSeq" id="WP_062167471.1">
    <property type="nucleotide sequence ID" value="NZ_CP040439.1"/>
</dbReference>
<accession>A0AAJ2WLR4</accession>
<protein>
    <submittedName>
        <fullName evidence="2">Uncharacterized protein</fullName>
    </submittedName>
</protein>
<comment type="caution">
    <text evidence="2">The sequence shown here is derived from an EMBL/GenBank/DDBJ whole genome shotgun (WGS) entry which is preliminary data.</text>
</comment>
<reference evidence="2" key="1">
    <citation type="submission" date="2023-12" db="EMBL/GenBank/DDBJ databases">
        <title>'Antibacterial potential of Stenotrophomonas maltophilia cystic fibrosis isolates' (manuscript under preparation).</title>
        <authorList>
            <person name="Crisan C.V."/>
            <person name="Pettis M."/>
            <person name="Goldberg J.B."/>
        </authorList>
    </citation>
    <scope>NUCLEOTIDE SEQUENCE</scope>
    <source>
        <strain evidence="2">CCV129</strain>
    </source>
</reference>
<dbReference type="EMBL" id="JAXRVB010000013">
    <property type="protein sequence ID" value="MDZ5765388.1"/>
    <property type="molecule type" value="Genomic_DNA"/>
</dbReference>
<dbReference type="Proteomes" id="UP001288387">
    <property type="component" value="Unassembled WGS sequence"/>
</dbReference>
<evidence type="ECO:0000256" key="1">
    <source>
        <dbReference type="SAM" id="MobiDB-lite"/>
    </source>
</evidence>
<gene>
    <name evidence="2" type="ORF">U4I38_13000</name>
</gene>
<feature type="region of interest" description="Disordered" evidence="1">
    <location>
        <begin position="87"/>
        <end position="106"/>
    </location>
</feature>
<evidence type="ECO:0000313" key="3">
    <source>
        <dbReference type="Proteomes" id="UP001288387"/>
    </source>
</evidence>
<name>A0AAJ2WLR4_STEMA</name>
<sequence length="106" mass="11334">MPSIVIHAKRYALALLLAVMIIVPVVDASVCFSEEQSHQEVAGPGDGHPDKAHAACGHGHCHHSSTFVASNGFTSAEAARNEGGHTFYEQPMTSHIPDTLIRPPRL</sequence>
<organism evidence="2 3">
    <name type="scientific">Stenotrophomonas maltophilia</name>
    <name type="common">Pseudomonas maltophilia</name>
    <name type="synonym">Xanthomonas maltophilia</name>
    <dbReference type="NCBI Taxonomy" id="40324"/>
    <lineage>
        <taxon>Bacteria</taxon>
        <taxon>Pseudomonadati</taxon>
        <taxon>Pseudomonadota</taxon>
        <taxon>Gammaproteobacteria</taxon>
        <taxon>Lysobacterales</taxon>
        <taxon>Lysobacteraceae</taxon>
        <taxon>Stenotrophomonas</taxon>
        <taxon>Stenotrophomonas maltophilia group</taxon>
    </lineage>
</organism>